<evidence type="ECO:0000313" key="9">
    <source>
        <dbReference type="EMBL" id="EGO21353.1"/>
    </source>
</evidence>
<feature type="compositionally biased region" description="Low complexity" evidence="8">
    <location>
        <begin position="27"/>
        <end position="37"/>
    </location>
</feature>
<gene>
    <name evidence="9" type="ORF">SERLADRAFT_476413</name>
</gene>
<protein>
    <recommendedName>
        <fullName evidence="7">Large ribosomal subunit protein mL54</fullName>
    </recommendedName>
</protein>
<dbReference type="GO" id="GO:0005762">
    <property type="term" value="C:mitochondrial large ribosomal subunit"/>
    <property type="evidence" value="ECO:0007669"/>
    <property type="project" value="TreeGrafter"/>
</dbReference>
<evidence type="ECO:0000256" key="8">
    <source>
        <dbReference type="SAM" id="MobiDB-lite"/>
    </source>
</evidence>
<proteinExistence type="inferred from homology"/>
<dbReference type="PANTHER" id="PTHR28595">
    <property type="entry name" value="39S RIBOSOMAL PROTEIN L54, MITOCHONDRIAL"/>
    <property type="match status" value="1"/>
</dbReference>
<evidence type="ECO:0000256" key="5">
    <source>
        <dbReference type="ARBA" id="ARBA00023274"/>
    </source>
</evidence>
<sequence length="129" mass="14179">MSFIRSFSRSPLRCSFSPSFARSFAAKAAPTATDSPKGSSKDEPASSSLVEGETTLSSCPANTVLTGLNYLKGQPPVIALPDEEYPSWLWTLLNPKDLADDGPGGKAEKRRLRKENRQRIKDQNFMKTQ</sequence>
<evidence type="ECO:0000256" key="4">
    <source>
        <dbReference type="ARBA" id="ARBA00023128"/>
    </source>
</evidence>
<dbReference type="Pfam" id="PF08561">
    <property type="entry name" value="Ribosomal_L37"/>
    <property type="match status" value="1"/>
</dbReference>
<organism evidence="10">
    <name type="scientific">Serpula lacrymans var. lacrymans (strain S7.9)</name>
    <name type="common">Dry rot fungus</name>
    <dbReference type="NCBI Taxonomy" id="578457"/>
    <lineage>
        <taxon>Eukaryota</taxon>
        <taxon>Fungi</taxon>
        <taxon>Dikarya</taxon>
        <taxon>Basidiomycota</taxon>
        <taxon>Agaricomycotina</taxon>
        <taxon>Agaricomycetes</taxon>
        <taxon>Agaricomycetidae</taxon>
        <taxon>Boletales</taxon>
        <taxon>Coniophorineae</taxon>
        <taxon>Serpulaceae</taxon>
        <taxon>Serpula</taxon>
    </lineage>
</organism>
<feature type="region of interest" description="Disordered" evidence="8">
    <location>
        <begin position="97"/>
        <end position="129"/>
    </location>
</feature>
<dbReference type="KEGG" id="sla:SERLADRAFT_476413"/>
<reference evidence="10" key="1">
    <citation type="journal article" date="2011" name="Science">
        <title>The plant cell wall-decomposing machinery underlies the functional diversity of forest fungi.</title>
        <authorList>
            <person name="Eastwood D.C."/>
            <person name="Floudas D."/>
            <person name="Binder M."/>
            <person name="Majcherczyk A."/>
            <person name="Schneider P."/>
            <person name="Aerts A."/>
            <person name="Asiegbu F.O."/>
            <person name="Baker S.E."/>
            <person name="Barry K."/>
            <person name="Bendiksby M."/>
            <person name="Blumentritt M."/>
            <person name="Coutinho P.M."/>
            <person name="Cullen D."/>
            <person name="de Vries R.P."/>
            <person name="Gathman A."/>
            <person name="Goodell B."/>
            <person name="Henrissat B."/>
            <person name="Ihrmark K."/>
            <person name="Kauserud H."/>
            <person name="Kohler A."/>
            <person name="LaButti K."/>
            <person name="Lapidus A."/>
            <person name="Lavin J.L."/>
            <person name="Lee Y.-H."/>
            <person name="Lindquist E."/>
            <person name="Lilly W."/>
            <person name="Lucas S."/>
            <person name="Morin E."/>
            <person name="Murat C."/>
            <person name="Oguiza J.A."/>
            <person name="Park J."/>
            <person name="Pisabarro A.G."/>
            <person name="Riley R."/>
            <person name="Rosling A."/>
            <person name="Salamov A."/>
            <person name="Schmidt O."/>
            <person name="Schmutz J."/>
            <person name="Skrede I."/>
            <person name="Stenlid J."/>
            <person name="Wiebenga A."/>
            <person name="Xie X."/>
            <person name="Kuees U."/>
            <person name="Hibbett D.S."/>
            <person name="Hoffmeister D."/>
            <person name="Hoegberg N."/>
            <person name="Martin F."/>
            <person name="Grigoriev I.V."/>
            <person name="Watkinson S.C."/>
        </authorList>
    </citation>
    <scope>NUCLEOTIDE SEQUENCE [LARGE SCALE GENOMIC DNA]</scope>
    <source>
        <strain evidence="10">S7.9</strain>
    </source>
</reference>
<dbReference type="GO" id="GO:0003735">
    <property type="term" value="F:structural constituent of ribosome"/>
    <property type="evidence" value="ECO:0007669"/>
    <property type="project" value="TreeGrafter"/>
</dbReference>
<comment type="similarity">
    <text evidence="6">Belongs to the mitochondrion-specific ribosomal protein mL54 family.</text>
</comment>
<feature type="region of interest" description="Disordered" evidence="8">
    <location>
        <begin position="27"/>
        <end position="56"/>
    </location>
</feature>
<name>F8P7D7_SERL9</name>
<evidence type="ECO:0000256" key="6">
    <source>
        <dbReference type="ARBA" id="ARBA00033752"/>
    </source>
</evidence>
<dbReference type="EMBL" id="GL945439">
    <property type="protein sequence ID" value="EGO21353.1"/>
    <property type="molecule type" value="Genomic_DNA"/>
</dbReference>
<dbReference type="OrthoDB" id="10252718at2759"/>
<evidence type="ECO:0000256" key="3">
    <source>
        <dbReference type="ARBA" id="ARBA00022980"/>
    </source>
</evidence>
<dbReference type="HOGENOM" id="CLU_144297_0_1_1"/>
<dbReference type="PANTHER" id="PTHR28595:SF1">
    <property type="entry name" value="LARGE RIBOSOMAL SUBUNIT PROTEIN ML54"/>
    <property type="match status" value="1"/>
</dbReference>
<feature type="compositionally biased region" description="Polar residues" evidence="8">
    <location>
        <begin position="45"/>
        <end position="56"/>
    </location>
</feature>
<dbReference type="RefSeq" id="XP_007322310.1">
    <property type="nucleotide sequence ID" value="XM_007322248.1"/>
</dbReference>
<comment type="subcellular location">
    <subcellularLocation>
        <location evidence="1">Mitochondrion</location>
    </subcellularLocation>
</comment>
<dbReference type="AlphaFoldDB" id="F8P7D7"/>
<accession>F8P7D7</accession>
<dbReference type="GeneID" id="18820805"/>
<evidence type="ECO:0000313" key="10">
    <source>
        <dbReference type="Proteomes" id="UP000008064"/>
    </source>
</evidence>
<keyword evidence="2" id="KW-0809">Transit peptide</keyword>
<dbReference type="Proteomes" id="UP000008064">
    <property type="component" value="Unassembled WGS sequence"/>
</dbReference>
<keyword evidence="3" id="KW-0689">Ribosomal protein</keyword>
<evidence type="ECO:0000256" key="2">
    <source>
        <dbReference type="ARBA" id="ARBA00022946"/>
    </source>
</evidence>
<dbReference type="InterPro" id="IPR013870">
    <property type="entry name" value="Ribosomal_mL54"/>
</dbReference>
<feature type="compositionally biased region" description="Basic and acidic residues" evidence="8">
    <location>
        <begin position="115"/>
        <end position="129"/>
    </location>
</feature>
<keyword evidence="5" id="KW-0687">Ribonucleoprotein</keyword>
<keyword evidence="4" id="KW-0496">Mitochondrion</keyword>
<evidence type="ECO:0000256" key="1">
    <source>
        <dbReference type="ARBA" id="ARBA00004173"/>
    </source>
</evidence>
<evidence type="ECO:0000256" key="7">
    <source>
        <dbReference type="ARBA" id="ARBA00035179"/>
    </source>
</evidence>